<accession>A0A6M0GZH0</accession>
<dbReference type="Proteomes" id="UP000481872">
    <property type="component" value="Unassembled WGS sequence"/>
</dbReference>
<name>A0A6M0GZH0_9CLOT</name>
<feature type="domain" description="Mannosyl-glycoprotein endo-beta-N-acetylglucosamidase-like" evidence="2">
    <location>
        <begin position="218"/>
        <end position="386"/>
    </location>
</feature>
<protein>
    <recommendedName>
        <fullName evidence="2">Mannosyl-glycoprotein endo-beta-N-acetylglucosamidase-like domain-containing protein</fullName>
    </recommendedName>
</protein>
<keyword evidence="4" id="KW-1185">Reference proteome</keyword>
<dbReference type="RefSeq" id="WP_061994013.1">
    <property type="nucleotide sequence ID" value="NZ_JAAGPU010000004.1"/>
</dbReference>
<dbReference type="Pfam" id="PF01832">
    <property type="entry name" value="Glucosaminidase"/>
    <property type="match status" value="1"/>
</dbReference>
<keyword evidence="1" id="KW-0732">Signal</keyword>
<dbReference type="AlphaFoldDB" id="A0A6M0GZH0"/>
<evidence type="ECO:0000313" key="4">
    <source>
        <dbReference type="Proteomes" id="UP000481872"/>
    </source>
</evidence>
<dbReference type="InterPro" id="IPR032812">
    <property type="entry name" value="SbsA_Ig"/>
</dbReference>
<evidence type="ECO:0000259" key="2">
    <source>
        <dbReference type="SMART" id="SM00047"/>
    </source>
</evidence>
<comment type="caution">
    <text evidence="3">The sequence shown here is derived from an EMBL/GenBank/DDBJ whole genome shotgun (WGS) entry which is preliminary data.</text>
</comment>
<dbReference type="Pfam" id="PF13205">
    <property type="entry name" value="Big_5"/>
    <property type="match status" value="1"/>
</dbReference>
<dbReference type="EMBL" id="JAAGPU010000004">
    <property type="protein sequence ID" value="NEU03996.1"/>
    <property type="molecule type" value="Genomic_DNA"/>
</dbReference>
<organism evidence="3 4">
    <name type="scientific">Clostridium senegalense</name>
    <dbReference type="NCBI Taxonomy" id="1465809"/>
    <lineage>
        <taxon>Bacteria</taxon>
        <taxon>Bacillati</taxon>
        <taxon>Bacillota</taxon>
        <taxon>Clostridia</taxon>
        <taxon>Eubacteriales</taxon>
        <taxon>Clostridiaceae</taxon>
        <taxon>Clostridium</taxon>
    </lineage>
</organism>
<reference evidence="3 4" key="1">
    <citation type="submission" date="2020-02" db="EMBL/GenBank/DDBJ databases">
        <title>Genome assembly of a novel Clostridium senegalense strain.</title>
        <authorList>
            <person name="Gupta T.B."/>
            <person name="Jauregui R."/>
            <person name="Maclean P."/>
            <person name="Nawarathana A."/>
            <person name="Brightwell G."/>
        </authorList>
    </citation>
    <scope>NUCLEOTIDE SEQUENCE [LARGE SCALE GENOMIC DNA]</scope>
    <source>
        <strain evidence="3 4">AGRFS4</strain>
    </source>
</reference>
<gene>
    <name evidence="3" type="ORF">G3M99_03835</name>
</gene>
<proteinExistence type="predicted"/>
<evidence type="ECO:0000256" key="1">
    <source>
        <dbReference type="ARBA" id="ARBA00022729"/>
    </source>
</evidence>
<dbReference type="InterPro" id="IPR002901">
    <property type="entry name" value="MGlyc_endo_b_GlcNAc-like_dom"/>
</dbReference>
<dbReference type="SMART" id="SM00047">
    <property type="entry name" value="LYZ2"/>
    <property type="match status" value="1"/>
</dbReference>
<evidence type="ECO:0000313" key="3">
    <source>
        <dbReference type="EMBL" id="NEU03996.1"/>
    </source>
</evidence>
<sequence>MERKKRSSIIGVFLLIMVTMIITTSRVNAAVEPKVFEHKLSVPTNKVWSICLNDTLNDSAINSLESSIKVTTVNGGVSQPISISYDANNKVVNVNPPEGGYEPNTIYSLLVSSSITNSIGSGLENNYVIDFTTERNTDTISVPAGSTVEYIDYPFTLDDFVQSQSGKLIKFLRNSPFTSDGSLLNVKAFADSENLSLNSTQVYQFLSLKYIDGISPEVLNREINTKGIIKDKGSVFIEAGKTYDINPVYLNLHCALETGVGTSQLANGIDYKTPDGKTVKVYNMYGIGAVDSDPINGGAKTAYEQGWTTPEKAIIGGAKWIGERYIHCSQVTDMDDKDTLYEMRWAIGEYPSGWKQYATDVSWAYKQAARYERILSQCTSAKLKFQIPRFVK</sequence>
<dbReference type="GO" id="GO:0004040">
    <property type="term" value="F:amidase activity"/>
    <property type="evidence" value="ECO:0007669"/>
    <property type="project" value="InterPro"/>
</dbReference>